<accession>A0A7U7G561</accession>
<evidence type="ECO:0000313" key="1">
    <source>
        <dbReference type="EMBL" id="CDG33323.1"/>
    </source>
</evidence>
<dbReference type="Proteomes" id="UP000027590">
    <property type="component" value="Unassembled WGS sequence"/>
</dbReference>
<proteinExistence type="predicted"/>
<reference evidence="1 2" key="2">
    <citation type="journal article" date="2014" name="PLoS ONE">
        <title>Evolution of mitochondria reconstructed from the energy metabolism of living bacteria.</title>
        <authorList>
            <person name="Degli Esposti M."/>
            <person name="Chouaia B."/>
            <person name="Comandatore F."/>
            <person name="Crotti E."/>
            <person name="Sassera D."/>
            <person name="Lievens P.M."/>
            <person name="Daffonchio D."/>
            <person name="Bandi C."/>
        </authorList>
    </citation>
    <scope>NUCLEOTIDE SEQUENCE [LARGE SCALE GENOMIC DNA]</scope>
    <source>
        <strain evidence="2">AM169</strain>
    </source>
</reference>
<reference evidence="1 2" key="1">
    <citation type="journal article" date="2014" name="Genome Biol. Evol.">
        <title>Acetic acid bacteria genomes reveal functional traits for adaptation to life in insect guts.</title>
        <authorList>
            <person name="Chouaia B."/>
            <person name="Gaiarsa S."/>
            <person name="Crotti E."/>
            <person name="Comandatore F."/>
            <person name="Degli Esposti M."/>
            <person name="Ricci I."/>
            <person name="Alma A."/>
            <person name="Favia G."/>
            <person name="Bandi C."/>
            <person name="Daffonchio D."/>
        </authorList>
    </citation>
    <scope>NUCLEOTIDE SEQUENCE [LARGE SCALE GENOMIC DNA]</scope>
    <source>
        <strain evidence="2">AM169</strain>
    </source>
</reference>
<gene>
    <name evidence="1" type="ORF">SACS_0585</name>
</gene>
<evidence type="ECO:0000313" key="2">
    <source>
        <dbReference type="Proteomes" id="UP000027590"/>
    </source>
</evidence>
<dbReference type="EMBL" id="CBLY010000004">
    <property type="protein sequence ID" value="CDG33323.1"/>
    <property type="molecule type" value="Genomic_DNA"/>
</dbReference>
<name>A0A7U7G561_9PROT</name>
<protein>
    <submittedName>
        <fullName evidence="1">Uncharacterized protein</fullName>
    </submittedName>
</protein>
<dbReference type="AlphaFoldDB" id="A0A7U7G561"/>
<organism evidence="1 2">
    <name type="scientific">Parasaccharibacter apium</name>
    <dbReference type="NCBI Taxonomy" id="1510841"/>
    <lineage>
        <taxon>Bacteria</taxon>
        <taxon>Pseudomonadati</taxon>
        <taxon>Pseudomonadota</taxon>
        <taxon>Alphaproteobacteria</taxon>
        <taxon>Acetobacterales</taxon>
        <taxon>Acetobacteraceae</taxon>
        <taxon>Parasaccharibacter</taxon>
    </lineage>
</organism>
<comment type="caution">
    <text evidence="1">The sequence shown here is derived from an EMBL/GenBank/DDBJ whole genome shotgun (WGS) entry which is preliminary data.</text>
</comment>
<sequence>MPRHPLTLPFMIARQPRNLSPYPGQAALAHSIGPYPS</sequence>